<reference evidence="4 5" key="1">
    <citation type="submission" date="2019-11" db="EMBL/GenBank/DDBJ databases">
        <authorList>
            <person name="Yuan L."/>
        </authorList>
    </citation>
    <scope>NUCLEOTIDE SEQUENCE [LARGE SCALE GENOMIC DNA]</scope>
    <source>
        <strain evidence="4 5">TRM43335</strain>
    </source>
</reference>
<dbReference type="PANTHER" id="PTHR23308">
    <property type="entry name" value="NUCLEAR INHIBITOR OF PROTEIN PHOSPHATASE-1"/>
    <property type="match status" value="1"/>
</dbReference>
<comment type="caution">
    <text evidence="4">The sequence shown here is derived from an EMBL/GenBank/DDBJ whole genome shotgun (WGS) entry which is preliminary data.</text>
</comment>
<dbReference type="SMART" id="SM00240">
    <property type="entry name" value="FHA"/>
    <property type="match status" value="1"/>
</dbReference>
<dbReference type="Pfam" id="PF00498">
    <property type="entry name" value="FHA"/>
    <property type="match status" value="1"/>
</dbReference>
<keyword evidence="1" id="KW-0597">Phosphoprotein</keyword>
<name>A0A6G2BJJ4_9ACTN</name>
<protein>
    <submittedName>
        <fullName evidence="4">FHA domain-containing protein</fullName>
    </submittedName>
</protein>
<dbReference type="InterPro" id="IPR050923">
    <property type="entry name" value="Cell_Proc_Reg/RNA_Proc"/>
</dbReference>
<organism evidence="4 5">
    <name type="scientific">Streptomyces taklimakanensis</name>
    <dbReference type="NCBI Taxonomy" id="2569853"/>
    <lineage>
        <taxon>Bacteria</taxon>
        <taxon>Bacillati</taxon>
        <taxon>Actinomycetota</taxon>
        <taxon>Actinomycetes</taxon>
        <taxon>Kitasatosporales</taxon>
        <taxon>Streptomycetaceae</taxon>
        <taxon>Streptomyces</taxon>
    </lineage>
</organism>
<evidence type="ECO:0000313" key="4">
    <source>
        <dbReference type="EMBL" id="MTE22062.1"/>
    </source>
</evidence>
<dbReference type="InterPro" id="IPR008984">
    <property type="entry name" value="SMAD_FHA_dom_sf"/>
</dbReference>
<feature type="domain" description="FHA" evidence="3">
    <location>
        <begin position="214"/>
        <end position="264"/>
    </location>
</feature>
<feature type="compositionally biased region" description="Basic and acidic residues" evidence="2">
    <location>
        <begin position="67"/>
        <end position="77"/>
    </location>
</feature>
<dbReference type="CDD" id="cd22684">
    <property type="entry name" value="FHA_GarA_OdhI-like"/>
    <property type="match status" value="1"/>
</dbReference>
<gene>
    <name evidence="4" type="ORF">F0L17_23715</name>
</gene>
<accession>A0A6G2BJJ4</accession>
<dbReference type="Proteomes" id="UP000473014">
    <property type="component" value="Unassembled WGS sequence"/>
</dbReference>
<dbReference type="OrthoDB" id="9815925at2"/>
<dbReference type="InterPro" id="IPR026870">
    <property type="entry name" value="Zinc_ribbon_dom"/>
</dbReference>
<dbReference type="EMBL" id="WIXO01000001">
    <property type="protein sequence ID" value="MTE22062.1"/>
    <property type="molecule type" value="Genomic_DNA"/>
</dbReference>
<sequence length="291" mass="30438">MSEGQGRCEDVRFGHCEHRGSVLPHGRVCFVRGESPVSFLGKLFGKRQNAGDGAKHRAPRGGEAAEDAGRPLFRDEVASGGNSGGHGPVAVDQGTPGRIGSEAPSTSGAGGGTDVPVCARCGSRAAEASRFCSNCGAPLRGGAPASERASETTSTISISGLEAYDSEMTGQTALPALPPEAQAAVEALPMGSALLVVRRGPNSGSRFLLDSELTTAGRHPQSDIFLDDVTVSRRHVEFRRGPDGRFTVSDVGSLNGTYVNRERIDSVVLNNGDEVQIGKYRLVFFASQRTV</sequence>
<evidence type="ECO:0000256" key="1">
    <source>
        <dbReference type="ARBA" id="ARBA00022553"/>
    </source>
</evidence>
<dbReference type="Gene3D" id="2.60.200.20">
    <property type="match status" value="1"/>
</dbReference>
<dbReference type="InterPro" id="IPR000253">
    <property type="entry name" value="FHA_dom"/>
</dbReference>
<dbReference type="PROSITE" id="PS50006">
    <property type="entry name" value="FHA_DOMAIN"/>
    <property type="match status" value="1"/>
</dbReference>
<feature type="region of interest" description="Disordered" evidence="2">
    <location>
        <begin position="48"/>
        <end position="113"/>
    </location>
</feature>
<dbReference type="Pfam" id="PF13240">
    <property type="entry name" value="Zn_Ribbon_1"/>
    <property type="match status" value="1"/>
</dbReference>
<keyword evidence="5" id="KW-1185">Reference proteome</keyword>
<evidence type="ECO:0000259" key="3">
    <source>
        <dbReference type="PROSITE" id="PS50006"/>
    </source>
</evidence>
<evidence type="ECO:0000313" key="5">
    <source>
        <dbReference type="Proteomes" id="UP000473014"/>
    </source>
</evidence>
<evidence type="ECO:0000256" key="2">
    <source>
        <dbReference type="SAM" id="MobiDB-lite"/>
    </source>
</evidence>
<dbReference type="SUPFAM" id="SSF49879">
    <property type="entry name" value="SMAD/FHA domain"/>
    <property type="match status" value="1"/>
</dbReference>
<dbReference type="AlphaFoldDB" id="A0A6G2BJJ4"/>
<proteinExistence type="predicted"/>